<feature type="domain" description="Fungal lipase-type" evidence="2">
    <location>
        <begin position="15"/>
        <end position="64"/>
    </location>
</feature>
<dbReference type="AlphaFoldDB" id="A0A022QTI7"/>
<dbReference type="Proteomes" id="UP000030748">
    <property type="component" value="Unassembled WGS sequence"/>
</dbReference>
<dbReference type="PANTHER" id="PTHR47413:SF2">
    <property type="entry name" value="LIPASE-LIKE PAD4"/>
    <property type="match status" value="1"/>
</dbReference>
<gene>
    <name evidence="3" type="ORF">MIMGU_mgv1a0179101mg</name>
</gene>
<dbReference type="GO" id="GO:0016787">
    <property type="term" value="F:hydrolase activity"/>
    <property type="evidence" value="ECO:0007669"/>
    <property type="project" value="UniProtKB-KW"/>
</dbReference>
<evidence type="ECO:0000313" key="3">
    <source>
        <dbReference type="EMBL" id="EYU31236.1"/>
    </source>
</evidence>
<dbReference type="GO" id="GO:0006629">
    <property type="term" value="P:lipid metabolic process"/>
    <property type="evidence" value="ECO:0007669"/>
    <property type="project" value="InterPro"/>
</dbReference>
<evidence type="ECO:0000256" key="1">
    <source>
        <dbReference type="ARBA" id="ARBA00022801"/>
    </source>
</evidence>
<keyword evidence="4" id="KW-1185">Reference proteome</keyword>
<accession>A0A022QTI7</accession>
<evidence type="ECO:0000259" key="2">
    <source>
        <dbReference type="Pfam" id="PF01764"/>
    </source>
</evidence>
<dbReference type="Pfam" id="PF01764">
    <property type="entry name" value="Lipase_3"/>
    <property type="match status" value="1"/>
</dbReference>
<proteinExistence type="predicted"/>
<reference evidence="3 4" key="1">
    <citation type="journal article" date="2013" name="Proc. Natl. Acad. Sci. U.S.A.">
        <title>Fine-scale variation in meiotic recombination in Mimulus inferred from population shotgun sequencing.</title>
        <authorList>
            <person name="Hellsten U."/>
            <person name="Wright K.M."/>
            <person name="Jenkins J."/>
            <person name="Shu S."/>
            <person name="Yuan Y."/>
            <person name="Wessler S.R."/>
            <person name="Schmutz J."/>
            <person name="Willis J.H."/>
            <person name="Rokhsar D.S."/>
        </authorList>
    </citation>
    <scope>NUCLEOTIDE SEQUENCE [LARGE SCALE GENOMIC DNA]</scope>
    <source>
        <strain evidence="4">cv. DUN x IM62</strain>
    </source>
</reference>
<keyword evidence="1" id="KW-0378">Hydrolase</keyword>
<protein>
    <recommendedName>
        <fullName evidence="2">Fungal lipase-type domain-containing protein</fullName>
    </recommendedName>
</protein>
<organism evidence="3 4">
    <name type="scientific">Erythranthe guttata</name>
    <name type="common">Yellow monkey flower</name>
    <name type="synonym">Mimulus guttatus</name>
    <dbReference type="NCBI Taxonomy" id="4155"/>
    <lineage>
        <taxon>Eukaryota</taxon>
        <taxon>Viridiplantae</taxon>
        <taxon>Streptophyta</taxon>
        <taxon>Embryophyta</taxon>
        <taxon>Tracheophyta</taxon>
        <taxon>Spermatophyta</taxon>
        <taxon>Magnoliopsida</taxon>
        <taxon>eudicotyledons</taxon>
        <taxon>Gunneridae</taxon>
        <taxon>Pentapetalae</taxon>
        <taxon>asterids</taxon>
        <taxon>lamiids</taxon>
        <taxon>Lamiales</taxon>
        <taxon>Phrymaceae</taxon>
        <taxon>Erythranthe</taxon>
    </lineage>
</organism>
<dbReference type="InterPro" id="IPR029058">
    <property type="entry name" value="AB_hydrolase_fold"/>
</dbReference>
<dbReference type="PANTHER" id="PTHR47413">
    <property type="entry name" value="LIPASE-LIKE PAD4"/>
    <property type="match status" value="1"/>
</dbReference>
<dbReference type="STRING" id="4155.A0A022QTI7"/>
<feature type="non-terminal residue" evidence="3">
    <location>
        <position position="1"/>
    </location>
</feature>
<sequence>FWKSRTNANRLYLPVASLSTLWLLSHDIQTPILCITYGSPLLGNEPFSQAILQQRWSGNFCHIVLIPKMPSLFDEVSDIIIDDQETKNTMSPYWPFGSYMFITENGAICLDNATAIVEFLRLTMTREGFCNNPNNSCVVED</sequence>
<name>A0A022QTI7_ERYGU</name>
<dbReference type="EMBL" id="KI631011">
    <property type="protein sequence ID" value="EYU31236.1"/>
    <property type="molecule type" value="Genomic_DNA"/>
</dbReference>
<evidence type="ECO:0000313" key="4">
    <source>
        <dbReference type="Proteomes" id="UP000030748"/>
    </source>
</evidence>
<dbReference type="Gene3D" id="3.40.50.1820">
    <property type="entry name" value="alpha/beta hydrolase"/>
    <property type="match status" value="1"/>
</dbReference>
<dbReference type="InterPro" id="IPR002921">
    <property type="entry name" value="Fungal_lipase-type"/>
</dbReference>
<feature type="non-terminal residue" evidence="3">
    <location>
        <position position="141"/>
    </location>
</feature>